<evidence type="ECO:0000256" key="1">
    <source>
        <dbReference type="ARBA" id="ARBA00004651"/>
    </source>
</evidence>
<evidence type="ECO:0000256" key="2">
    <source>
        <dbReference type="ARBA" id="ARBA00022475"/>
    </source>
</evidence>
<dbReference type="InterPro" id="IPR003691">
    <property type="entry name" value="FluC"/>
</dbReference>
<comment type="caution">
    <text evidence="11">The sequence shown here is derived from an EMBL/GenBank/DDBJ whole genome shotgun (WGS) entry which is preliminary data.</text>
</comment>
<keyword evidence="6" id="KW-0406">Ion transport</keyword>
<dbReference type="GO" id="GO:0005886">
    <property type="term" value="C:plasma membrane"/>
    <property type="evidence" value="ECO:0007669"/>
    <property type="project" value="UniProtKB-SubCell"/>
</dbReference>
<evidence type="ECO:0000256" key="10">
    <source>
        <dbReference type="RuleBase" id="RU004340"/>
    </source>
</evidence>
<name>A0A2G6KFQ0_9ACTN</name>
<dbReference type="Pfam" id="PF02537">
    <property type="entry name" value="CRCB"/>
    <property type="match status" value="1"/>
</dbReference>
<proteinExistence type="inferred from homology"/>
<feature type="transmembrane region" description="Helical" evidence="10">
    <location>
        <begin position="26"/>
        <end position="46"/>
    </location>
</feature>
<evidence type="ECO:0000313" key="11">
    <source>
        <dbReference type="EMBL" id="PIE34465.1"/>
    </source>
</evidence>
<protein>
    <recommendedName>
        <fullName evidence="10">Fluoride-specific ion channel</fullName>
    </recommendedName>
</protein>
<comment type="function">
    <text evidence="9">Fluoride-specific ion channel. Important for reducing fluoride concentration in the cell, thus reducing its toxicity.</text>
</comment>
<evidence type="ECO:0000256" key="7">
    <source>
        <dbReference type="ARBA" id="ARBA00035120"/>
    </source>
</evidence>
<keyword evidence="6" id="KW-0813">Transport</keyword>
<comment type="similarity">
    <text evidence="7 10">Belongs to the fluoride channel Fluc/FEX (TC 1.A.43) family.</text>
</comment>
<evidence type="ECO:0000256" key="8">
    <source>
        <dbReference type="ARBA" id="ARBA00035585"/>
    </source>
</evidence>
<keyword evidence="5 10" id="KW-0472">Membrane</keyword>
<evidence type="ECO:0000256" key="6">
    <source>
        <dbReference type="ARBA" id="ARBA00023303"/>
    </source>
</evidence>
<feature type="transmembrane region" description="Helical" evidence="10">
    <location>
        <begin position="84"/>
        <end position="104"/>
    </location>
</feature>
<sequence length="106" mass="11555">MMALWFSLAAALGGMTRYTISRWGWGWYGTLVPNTLGSLIVGWLLAIEPSNDLVWVVGTGFCGALTTFGTFMLDAEVNYRRQRWLIVGLTVAVCLSAATVGHLVGR</sequence>
<keyword evidence="4 10" id="KW-1133">Transmembrane helix</keyword>
<organism evidence="11 12">
    <name type="scientific">Ilumatobacter coccineus</name>
    <dbReference type="NCBI Taxonomy" id="467094"/>
    <lineage>
        <taxon>Bacteria</taxon>
        <taxon>Bacillati</taxon>
        <taxon>Actinomycetota</taxon>
        <taxon>Acidimicrobiia</taxon>
        <taxon>Acidimicrobiales</taxon>
        <taxon>Ilumatobacteraceae</taxon>
        <taxon>Ilumatobacter</taxon>
    </lineage>
</organism>
<evidence type="ECO:0000256" key="3">
    <source>
        <dbReference type="ARBA" id="ARBA00022692"/>
    </source>
</evidence>
<dbReference type="EMBL" id="PDSL01000019">
    <property type="protein sequence ID" value="PIE34465.1"/>
    <property type="molecule type" value="Genomic_DNA"/>
</dbReference>
<keyword evidence="6" id="KW-0407">Ion channel</keyword>
<evidence type="ECO:0000256" key="9">
    <source>
        <dbReference type="ARBA" id="ARBA00049940"/>
    </source>
</evidence>
<keyword evidence="3 10" id="KW-0812">Transmembrane</keyword>
<keyword evidence="2 10" id="KW-1003">Cell membrane</keyword>
<evidence type="ECO:0000256" key="5">
    <source>
        <dbReference type="ARBA" id="ARBA00023136"/>
    </source>
</evidence>
<dbReference type="GO" id="GO:0034220">
    <property type="term" value="P:monoatomic ion transmembrane transport"/>
    <property type="evidence" value="ECO:0007669"/>
    <property type="project" value="UniProtKB-KW"/>
</dbReference>
<dbReference type="AlphaFoldDB" id="A0A2G6KFQ0"/>
<dbReference type="Proteomes" id="UP000230914">
    <property type="component" value="Unassembled WGS sequence"/>
</dbReference>
<gene>
    <name evidence="11" type="ORF">CSA55_00945</name>
</gene>
<comment type="subcellular location">
    <subcellularLocation>
        <location evidence="1">Cell membrane</location>
        <topology evidence="1">Multi-pass membrane protein</topology>
    </subcellularLocation>
</comment>
<feature type="transmembrane region" description="Helical" evidence="10">
    <location>
        <begin position="53"/>
        <end position="72"/>
    </location>
</feature>
<evidence type="ECO:0000256" key="4">
    <source>
        <dbReference type="ARBA" id="ARBA00022989"/>
    </source>
</evidence>
<comment type="catalytic activity">
    <reaction evidence="8">
        <text>fluoride(in) = fluoride(out)</text>
        <dbReference type="Rhea" id="RHEA:76159"/>
        <dbReference type="ChEBI" id="CHEBI:17051"/>
    </reaction>
    <physiologicalReaction direction="left-to-right" evidence="8">
        <dbReference type="Rhea" id="RHEA:76160"/>
    </physiologicalReaction>
</comment>
<accession>A0A2G6KFQ0</accession>
<reference evidence="11 12" key="1">
    <citation type="submission" date="2017-10" db="EMBL/GenBank/DDBJ databases">
        <title>Novel microbial diversity and functional potential in the marine mammal oral microbiome.</title>
        <authorList>
            <person name="Dudek N.K."/>
            <person name="Sun C.L."/>
            <person name="Burstein D."/>
            <person name="Kantor R.S."/>
            <person name="Aliaga Goltsman D.S."/>
            <person name="Bik E.M."/>
            <person name="Thomas B.C."/>
            <person name="Banfield J.F."/>
            <person name="Relman D.A."/>
        </authorList>
    </citation>
    <scope>NUCLEOTIDE SEQUENCE [LARGE SCALE GENOMIC DNA]</scope>
    <source>
        <strain evidence="11">DOLJORAL78_61_10</strain>
    </source>
</reference>
<evidence type="ECO:0000313" key="12">
    <source>
        <dbReference type="Proteomes" id="UP000230914"/>
    </source>
</evidence>